<dbReference type="Gene3D" id="3.30.730.10">
    <property type="entry name" value="AP2/ERF domain"/>
    <property type="match status" value="1"/>
</dbReference>
<keyword evidence="2" id="KW-0805">Transcription regulation</keyword>
<dbReference type="InterPro" id="IPR036955">
    <property type="entry name" value="AP2/ERF_dom_sf"/>
</dbReference>
<dbReference type="OMA" id="WDDHAYF"/>
<feature type="compositionally biased region" description="Basic residues" evidence="9">
    <location>
        <begin position="23"/>
        <end position="40"/>
    </location>
</feature>
<accession>A0A0E0JU58</accession>
<proteinExistence type="inferred from homology"/>
<evidence type="ECO:0000256" key="3">
    <source>
        <dbReference type="ARBA" id="ARBA00023016"/>
    </source>
</evidence>
<dbReference type="PANTHER" id="PTHR31839">
    <property type="entry name" value="DEHYDRATION-RESPONSIVE ELEMENT-BINDING PROTEIN 1D"/>
    <property type="match status" value="1"/>
</dbReference>
<keyword evidence="3" id="KW-0346">Stress response</keyword>
<evidence type="ECO:0000313" key="12">
    <source>
        <dbReference type="Proteomes" id="UP000026962"/>
    </source>
</evidence>
<evidence type="ECO:0000256" key="5">
    <source>
        <dbReference type="ARBA" id="ARBA00023159"/>
    </source>
</evidence>
<feature type="compositionally biased region" description="Low complexity" evidence="9">
    <location>
        <begin position="7"/>
        <end position="16"/>
    </location>
</feature>
<dbReference type="PANTHER" id="PTHR31839:SF42">
    <property type="entry name" value="DEHYDRATION-RESPONSIVE ELEMENT-BINDING PROTEIN 1F"/>
    <property type="match status" value="1"/>
</dbReference>
<sequence>MDTEDTSSASSSSLSPPSSPSGGHHRLPPKRRAGRKKFRETRHPVYRGVRARAGGSRWVCEVREPQAQARIWLGTYPTPEMAARAHDVAAIALRGEGGAELNFPDSPSTLPRARTASPEDIRLAAAQAAELYRRPPPPTTTTTSHAPPPPLALPDPHEGTSGAATTSGRPAAVFVDEDAIFDMPGLINDMARGMLLTPPAMGRLDWAAVDDDDHYHMDYKLWMD</sequence>
<dbReference type="InterPro" id="IPR001471">
    <property type="entry name" value="AP2/ERF_dom"/>
</dbReference>
<name>A0A0E0JU58_ORYPU</name>
<dbReference type="GO" id="GO:0003677">
    <property type="term" value="F:DNA binding"/>
    <property type="evidence" value="ECO:0007669"/>
    <property type="project" value="UniProtKB-KW"/>
</dbReference>
<dbReference type="GO" id="GO:0005634">
    <property type="term" value="C:nucleus"/>
    <property type="evidence" value="ECO:0007669"/>
    <property type="project" value="UniProtKB-SubCell"/>
</dbReference>
<dbReference type="AlphaFoldDB" id="A0A0E0JU58"/>
<feature type="region of interest" description="Disordered" evidence="9">
    <location>
        <begin position="132"/>
        <end position="167"/>
    </location>
</feature>
<feature type="region of interest" description="Disordered" evidence="9">
    <location>
        <begin position="1"/>
        <end position="44"/>
    </location>
</feature>
<dbReference type="PRINTS" id="PR00367">
    <property type="entry name" value="ETHRSPELEMNT"/>
</dbReference>
<reference evidence="11" key="1">
    <citation type="submission" date="2015-04" db="UniProtKB">
        <authorList>
            <consortium name="EnsemblPlants"/>
        </authorList>
    </citation>
    <scope>IDENTIFICATION</scope>
</reference>
<organism evidence="11">
    <name type="scientific">Oryza punctata</name>
    <name type="common">Red rice</name>
    <dbReference type="NCBI Taxonomy" id="4537"/>
    <lineage>
        <taxon>Eukaryota</taxon>
        <taxon>Viridiplantae</taxon>
        <taxon>Streptophyta</taxon>
        <taxon>Embryophyta</taxon>
        <taxon>Tracheophyta</taxon>
        <taxon>Spermatophyta</taxon>
        <taxon>Magnoliopsida</taxon>
        <taxon>Liliopsida</taxon>
        <taxon>Poales</taxon>
        <taxon>Poaceae</taxon>
        <taxon>BOP clade</taxon>
        <taxon>Oryzoideae</taxon>
        <taxon>Oryzeae</taxon>
        <taxon>Oryzinae</taxon>
        <taxon>Oryza</taxon>
    </lineage>
</organism>
<dbReference type="InterPro" id="IPR045277">
    <property type="entry name" value="DRE1A-I"/>
</dbReference>
<dbReference type="Gramene" id="OPUNC01G44220.1">
    <property type="protein sequence ID" value="OPUNC01G44220.1"/>
    <property type="gene ID" value="OPUNC01G44220"/>
</dbReference>
<dbReference type="GO" id="GO:0003700">
    <property type="term" value="F:DNA-binding transcription factor activity"/>
    <property type="evidence" value="ECO:0007669"/>
    <property type="project" value="InterPro"/>
</dbReference>
<keyword evidence="6" id="KW-0804">Transcription</keyword>
<evidence type="ECO:0000256" key="4">
    <source>
        <dbReference type="ARBA" id="ARBA00023125"/>
    </source>
</evidence>
<dbReference type="EnsemblPlants" id="OPUNC01G44220.1">
    <property type="protein sequence ID" value="OPUNC01G44220.1"/>
    <property type="gene ID" value="OPUNC01G44220"/>
</dbReference>
<dbReference type="eggNOG" id="ENOG502RZEY">
    <property type="taxonomic scope" value="Eukaryota"/>
</dbReference>
<feature type="domain" description="AP2/ERF" evidence="10">
    <location>
        <begin position="45"/>
        <end position="104"/>
    </location>
</feature>
<dbReference type="InterPro" id="IPR016177">
    <property type="entry name" value="DNA-bd_dom_sf"/>
</dbReference>
<dbReference type="CDD" id="cd00018">
    <property type="entry name" value="AP2"/>
    <property type="match status" value="1"/>
</dbReference>
<keyword evidence="4" id="KW-0238">DNA-binding</keyword>
<evidence type="ECO:0000256" key="6">
    <source>
        <dbReference type="ARBA" id="ARBA00023163"/>
    </source>
</evidence>
<dbReference type="HOGENOM" id="CLU_063331_1_0_1"/>
<keyword evidence="12" id="KW-1185">Reference proteome</keyword>
<keyword evidence="7" id="KW-0539">Nucleus</keyword>
<evidence type="ECO:0000256" key="2">
    <source>
        <dbReference type="ARBA" id="ARBA00023015"/>
    </source>
</evidence>
<dbReference type="STRING" id="4537.A0A0E0JU58"/>
<evidence type="ECO:0000259" key="10">
    <source>
        <dbReference type="PROSITE" id="PS51032"/>
    </source>
</evidence>
<comment type="similarity">
    <text evidence="8">Belongs to the AP2/ERF transcription factor family. ERF subfamily.</text>
</comment>
<reference evidence="11" key="2">
    <citation type="submission" date="2018-05" db="EMBL/GenBank/DDBJ databases">
        <title>OpunRS2 (Oryza punctata Reference Sequence Version 2).</title>
        <authorList>
            <person name="Zhang J."/>
            <person name="Kudrna D."/>
            <person name="Lee S."/>
            <person name="Talag J."/>
            <person name="Welchert J."/>
            <person name="Wing R.A."/>
        </authorList>
    </citation>
    <scope>NUCLEOTIDE SEQUENCE [LARGE SCALE GENOMIC DNA]</scope>
</reference>
<comment type="subcellular location">
    <subcellularLocation>
        <location evidence="1">Nucleus</location>
    </subcellularLocation>
</comment>
<evidence type="ECO:0000256" key="7">
    <source>
        <dbReference type="ARBA" id="ARBA00023242"/>
    </source>
</evidence>
<dbReference type="SUPFAM" id="SSF54171">
    <property type="entry name" value="DNA-binding domain"/>
    <property type="match status" value="1"/>
</dbReference>
<dbReference type="Proteomes" id="UP000026962">
    <property type="component" value="Chromosome 1"/>
</dbReference>
<dbReference type="PROSITE" id="PS51032">
    <property type="entry name" value="AP2_ERF"/>
    <property type="match status" value="1"/>
</dbReference>
<evidence type="ECO:0000256" key="9">
    <source>
        <dbReference type="SAM" id="MobiDB-lite"/>
    </source>
</evidence>
<evidence type="ECO:0000256" key="1">
    <source>
        <dbReference type="ARBA" id="ARBA00004123"/>
    </source>
</evidence>
<evidence type="ECO:0000313" key="11">
    <source>
        <dbReference type="EnsemblPlants" id="OPUNC01G44220.1"/>
    </source>
</evidence>
<dbReference type="SMART" id="SM00380">
    <property type="entry name" value="AP2"/>
    <property type="match status" value="1"/>
</dbReference>
<dbReference type="Pfam" id="PF00847">
    <property type="entry name" value="AP2"/>
    <property type="match status" value="1"/>
</dbReference>
<protein>
    <recommendedName>
        <fullName evidence="10">AP2/ERF domain-containing protein</fullName>
    </recommendedName>
</protein>
<keyword evidence="5" id="KW-0010">Activator</keyword>
<evidence type="ECO:0000256" key="8">
    <source>
        <dbReference type="ARBA" id="ARBA00024343"/>
    </source>
</evidence>